<organism evidence="10 11">
    <name type="scientific">Candidatus Woesebacteria bacterium CG07_land_8_20_14_0_80_44_9</name>
    <dbReference type="NCBI Taxonomy" id="1975058"/>
    <lineage>
        <taxon>Bacteria</taxon>
        <taxon>Candidatus Woeseibacteriota</taxon>
    </lineage>
</organism>
<feature type="transmembrane region" description="Helical" evidence="8">
    <location>
        <begin position="187"/>
        <end position="211"/>
    </location>
</feature>
<dbReference type="Proteomes" id="UP000231669">
    <property type="component" value="Unassembled WGS sequence"/>
</dbReference>
<feature type="transmembrane region" description="Helical" evidence="8">
    <location>
        <begin position="313"/>
        <end position="331"/>
    </location>
</feature>
<evidence type="ECO:0000313" key="11">
    <source>
        <dbReference type="Proteomes" id="UP000231669"/>
    </source>
</evidence>
<evidence type="ECO:0000256" key="6">
    <source>
        <dbReference type="ARBA" id="ARBA00022989"/>
    </source>
</evidence>
<sequence>MRKIIDRVKKIKYLEYIILSFILVLGLFARFYKISNPVADWHSWRQADTASVTRTFFQKGFSFLYPRYHDISSIQTGYFNPEGYRFVELPLFNALHLFFYKIYPKFTLEVWGRLVSVFSALISAFFIFLIGRRFLGKRGGLLAAFFFCLIPYNIYFTRVILPEPLGQTFALISLWLFMRFIDKENSFWLYFSGLMLTLGLLIKPFLLFYVVPMGYLAIEKYGFNGISKNPKNLIRFLVFADIVLVPLLIWRSWIGEHPEGIPFFTWAFNGDRIRFKPSFWRWIFGERLGRLILGVWGLVPFSIGVLTKRKNYFTLSFMAGALVYVFTVATASVRHDYYQIFLIPPICLLLAEGILWIWYQKVFIKWLARSIAIFAVLLMLIVGWDQVKEYYKINHPEIIAAGQAVDQMVPKDALVIAPYNGDTAFLYQTKRWGWPAVDDSIENIIQKGASYYVSVDLGSPDTKYVTAKYRTLVKTDQYIIVNLTQKL</sequence>
<name>A0A2M6YE41_9BACT</name>
<dbReference type="GO" id="GO:0016763">
    <property type="term" value="F:pentosyltransferase activity"/>
    <property type="evidence" value="ECO:0007669"/>
    <property type="project" value="TreeGrafter"/>
</dbReference>
<comment type="subcellular location">
    <subcellularLocation>
        <location evidence="1">Cell membrane</location>
        <topology evidence="1">Multi-pass membrane protein</topology>
    </subcellularLocation>
</comment>
<feature type="domain" description="Glycosyltransferase RgtA/B/C/D-like" evidence="9">
    <location>
        <begin position="95"/>
        <end position="250"/>
    </location>
</feature>
<feature type="transmembrane region" description="Helical" evidence="8">
    <location>
        <begin position="141"/>
        <end position="161"/>
    </location>
</feature>
<feature type="transmembrane region" description="Helical" evidence="8">
    <location>
        <begin position="337"/>
        <end position="359"/>
    </location>
</feature>
<dbReference type="EMBL" id="PEXE01000033">
    <property type="protein sequence ID" value="PIU28409.1"/>
    <property type="molecule type" value="Genomic_DNA"/>
</dbReference>
<accession>A0A2M6YE41</accession>
<evidence type="ECO:0000256" key="8">
    <source>
        <dbReference type="SAM" id="Phobius"/>
    </source>
</evidence>
<feature type="transmembrane region" description="Helical" evidence="8">
    <location>
        <begin position="110"/>
        <end position="129"/>
    </location>
</feature>
<keyword evidence="5 8" id="KW-0812">Transmembrane</keyword>
<feature type="transmembrane region" description="Helical" evidence="8">
    <location>
        <begin position="288"/>
        <end position="306"/>
    </location>
</feature>
<dbReference type="PANTHER" id="PTHR33908">
    <property type="entry name" value="MANNOSYLTRANSFERASE YKCB-RELATED"/>
    <property type="match status" value="1"/>
</dbReference>
<proteinExistence type="predicted"/>
<evidence type="ECO:0000313" key="10">
    <source>
        <dbReference type="EMBL" id="PIU28409.1"/>
    </source>
</evidence>
<keyword evidence="3" id="KW-0328">Glycosyltransferase</keyword>
<evidence type="ECO:0000256" key="7">
    <source>
        <dbReference type="ARBA" id="ARBA00023136"/>
    </source>
</evidence>
<gene>
    <name evidence="10" type="ORF">COT08_01420</name>
</gene>
<evidence type="ECO:0000256" key="1">
    <source>
        <dbReference type="ARBA" id="ARBA00004651"/>
    </source>
</evidence>
<evidence type="ECO:0000259" key="9">
    <source>
        <dbReference type="Pfam" id="PF13231"/>
    </source>
</evidence>
<evidence type="ECO:0000256" key="5">
    <source>
        <dbReference type="ARBA" id="ARBA00022692"/>
    </source>
</evidence>
<dbReference type="Pfam" id="PF13231">
    <property type="entry name" value="PMT_2"/>
    <property type="match status" value="1"/>
</dbReference>
<dbReference type="GO" id="GO:0009103">
    <property type="term" value="P:lipopolysaccharide biosynthetic process"/>
    <property type="evidence" value="ECO:0007669"/>
    <property type="project" value="UniProtKB-ARBA"/>
</dbReference>
<keyword evidence="7 8" id="KW-0472">Membrane</keyword>
<dbReference type="GO" id="GO:0005886">
    <property type="term" value="C:plasma membrane"/>
    <property type="evidence" value="ECO:0007669"/>
    <property type="project" value="UniProtKB-SubCell"/>
</dbReference>
<protein>
    <recommendedName>
        <fullName evidence="9">Glycosyltransferase RgtA/B/C/D-like domain-containing protein</fullName>
    </recommendedName>
</protein>
<dbReference type="InterPro" id="IPR038731">
    <property type="entry name" value="RgtA/B/C-like"/>
</dbReference>
<dbReference type="AlphaFoldDB" id="A0A2M6YE41"/>
<feature type="transmembrane region" description="Helical" evidence="8">
    <location>
        <begin position="12"/>
        <end position="32"/>
    </location>
</feature>
<feature type="transmembrane region" description="Helical" evidence="8">
    <location>
        <begin position="366"/>
        <end position="384"/>
    </location>
</feature>
<keyword evidence="2" id="KW-1003">Cell membrane</keyword>
<comment type="caution">
    <text evidence="10">The sequence shown here is derived from an EMBL/GenBank/DDBJ whole genome shotgun (WGS) entry which is preliminary data.</text>
</comment>
<dbReference type="InterPro" id="IPR050297">
    <property type="entry name" value="LipidA_mod_glycosyltrf_83"/>
</dbReference>
<evidence type="ECO:0000256" key="3">
    <source>
        <dbReference type="ARBA" id="ARBA00022676"/>
    </source>
</evidence>
<evidence type="ECO:0000256" key="2">
    <source>
        <dbReference type="ARBA" id="ARBA00022475"/>
    </source>
</evidence>
<keyword evidence="6 8" id="KW-1133">Transmembrane helix</keyword>
<dbReference type="PANTHER" id="PTHR33908:SF11">
    <property type="entry name" value="MEMBRANE PROTEIN"/>
    <property type="match status" value="1"/>
</dbReference>
<feature type="transmembrane region" description="Helical" evidence="8">
    <location>
        <begin position="232"/>
        <end position="253"/>
    </location>
</feature>
<evidence type="ECO:0000256" key="4">
    <source>
        <dbReference type="ARBA" id="ARBA00022679"/>
    </source>
</evidence>
<keyword evidence="4" id="KW-0808">Transferase</keyword>
<reference evidence="11" key="1">
    <citation type="submission" date="2017-09" db="EMBL/GenBank/DDBJ databases">
        <title>Depth-based differentiation of microbial function through sediment-hosted aquifers and enrichment of novel symbionts in the deep terrestrial subsurface.</title>
        <authorList>
            <person name="Probst A.J."/>
            <person name="Ladd B."/>
            <person name="Jarett J.K."/>
            <person name="Geller-Mcgrath D.E."/>
            <person name="Sieber C.M.K."/>
            <person name="Emerson J.B."/>
            <person name="Anantharaman K."/>
            <person name="Thomas B.C."/>
            <person name="Malmstrom R."/>
            <person name="Stieglmeier M."/>
            <person name="Klingl A."/>
            <person name="Woyke T."/>
            <person name="Ryan C.M."/>
            <person name="Banfield J.F."/>
        </authorList>
    </citation>
    <scope>NUCLEOTIDE SEQUENCE [LARGE SCALE GENOMIC DNA]</scope>
</reference>